<feature type="region of interest" description="Disordered" evidence="1">
    <location>
        <begin position="50"/>
        <end position="103"/>
    </location>
</feature>
<feature type="compositionally biased region" description="Low complexity" evidence="1">
    <location>
        <begin position="18"/>
        <end position="29"/>
    </location>
</feature>
<organism evidence="2 3">
    <name type="scientific">Hanseniaspora guilliermondii</name>
    <dbReference type="NCBI Taxonomy" id="56406"/>
    <lineage>
        <taxon>Eukaryota</taxon>
        <taxon>Fungi</taxon>
        <taxon>Dikarya</taxon>
        <taxon>Ascomycota</taxon>
        <taxon>Saccharomycotina</taxon>
        <taxon>Saccharomycetes</taxon>
        <taxon>Saccharomycodales</taxon>
        <taxon>Saccharomycodaceae</taxon>
        <taxon>Hanseniaspora</taxon>
    </lineage>
</organism>
<keyword evidence="3" id="KW-1185">Reference proteome</keyword>
<evidence type="ECO:0000313" key="2">
    <source>
        <dbReference type="EMBL" id="SGZ39727.1"/>
    </source>
</evidence>
<feature type="compositionally biased region" description="Low complexity" evidence="1">
    <location>
        <begin position="50"/>
        <end position="65"/>
    </location>
</feature>
<dbReference type="Proteomes" id="UP000183365">
    <property type="component" value="Unassembled WGS sequence"/>
</dbReference>
<proteinExistence type="predicted"/>
<name>A0A1L0CXX6_9ASCO</name>
<dbReference type="AlphaFoldDB" id="A0A1L0CXX6"/>
<dbReference type="OrthoDB" id="992776at2759"/>
<evidence type="ECO:0000313" key="3">
    <source>
        <dbReference type="Proteomes" id="UP000183365"/>
    </source>
</evidence>
<feature type="region of interest" description="Disordered" evidence="1">
    <location>
        <begin position="1"/>
        <end position="35"/>
    </location>
</feature>
<gene>
    <name evidence="2" type="ORF">HGUI_01927</name>
</gene>
<protein>
    <submittedName>
        <fullName evidence="2">Uncharacterized protein</fullName>
    </submittedName>
</protein>
<dbReference type="EMBL" id="FQNF01000029">
    <property type="protein sequence ID" value="SGZ39727.1"/>
    <property type="molecule type" value="Genomic_DNA"/>
</dbReference>
<sequence length="410" mass="46856">MSNKDGRGRAPKISLDLSNSVSHNSNPNNTIDSNMLFPGINNNAIYSRRSLSRVTSRSTANISNRSRSKSRRSSTNNTLDTDNSDYDTISSVSNRTSESRSIHDSNLRADLKFSILNKNPYTERIRIIHSDVDSDDSDDSEHSFDSYADGLSDYSIEHEVPSLSKKRGKKEGRFTYSSDEEKILDANDEIFKNQLKYNFTDLVMPNTDMPFKDLLEHCKEWINKYRQDYNNQLEPELLEDIDHKMFCDNTCEKLTLVFGDENNNKNPFFHRSVETNELPKTYILQTDGSLETIAYVITTILKPQDQLYIVCHLEQATLVKLTQLLISTAQKVLSVFDHVNTSIDLNEVLINITILKHHYPKHFLSGLIHAVRPVLVIVNMTILKGWLNGFVCGVPLLVFKREPRSSSLRV</sequence>
<dbReference type="VEuPathDB" id="FungiDB:HGUI_01927"/>
<accession>A0A1L0CXX6</accession>
<evidence type="ECO:0000256" key="1">
    <source>
        <dbReference type="SAM" id="MobiDB-lite"/>
    </source>
</evidence>
<reference evidence="3" key="1">
    <citation type="submission" date="2016-11" db="EMBL/GenBank/DDBJ databases">
        <authorList>
            <person name="Guldener U."/>
        </authorList>
    </citation>
    <scope>NUCLEOTIDE SEQUENCE [LARGE SCALE GENOMIC DNA]</scope>
</reference>